<dbReference type="InterPro" id="IPR038666">
    <property type="entry name" value="SSP1_head-tail_sf"/>
</dbReference>
<sequence>MNVALLNVRITVQKNEVVADSIGNHKNTWTDWYSCYATVSSESPNEDTDAGMIVDNSKMDFTIRWCRNAAEITSDKYRVVYNGSAYNILGIDHMNFKKKSIKLKCQKVRR</sequence>
<dbReference type="Gene3D" id="2.40.10.270">
    <property type="entry name" value="Bacteriophage SPP1 head-tail adaptor protein"/>
    <property type="match status" value="1"/>
</dbReference>
<dbReference type="Pfam" id="PF05521">
    <property type="entry name" value="Phage_HCP"/>
    <property type="match status" value="1"/>
</dbReference>
<evidence type="ECO:0000313" key="1">
    <source>
        <dbReference type="EMBL" id="DAE04856.1"/>
    </source>
</evidence>
<accession>A0A8S5PDV0</accession>
<organism evidence="1">
    <name type="scientific">Siphoviridae sp. ctPxx43</name>
    <dbReference type="NCBI Taxonomy" id="2825489"/>
    <lineage>
        <taxon>Viruses</taxon>
        <taxon>Duplodnaviria</taxon>
        <taxon>Heunggongvirae</taxon>
        <taxon>Uroviricota</taxon>
        <taxon>Caudoviricetes</taxon>
    </lineage>
</organism>
<proteinExistence type="predicted"/>
<dbReference type="InterPro" id="IPR008767">
    <property type="entry name" value="Phage_SPP1_head-tail_adaptor"/>
</dbReference>
<protein>
    <submittedName>
        <fullName evidence="1">Putative head tail adaptor</fullName>
    </submittedName>
</protein>
<reference evidence="1" key="1">
    <citation type="journal article" date="2021" name="Proc. Natl. Acad. Sci. U.S.A.">
        <title>A Catalog of Tens of Thousands of Viruses from Human Metagenomes Reveals Hidden Associations with Chronic Diseases.</title>
        <authorList>
            <person name="Tisza M.J."/>
            <person name="Buck C.B."/>
        </authorList>
    </citation>
    <scope>NUCLEOTIDE SEQUENCE</scope>
    <source>
        <strain evidence="1">CtPxx43</strain>
    </source>
</reference>
<name>A0A8S5PDV0_9CAUD</name>
<dbReference type="EMBL" id="BK015396">
    <property type="protein sequence ID" value="DAE04856.1"/>
    <property type="molecule type" value="Genomic_DNA"/>
</dbReference>
<dbReference type="NCBIfam" id="TIGR01563">
    <property type="entry name" value="gp16_SPP1"/>
    <property type="match status" value="1"/>
</dbReference>